<keyword evidence="2" id="KW-0472">Membrane</keyword>
<sequence length="667" mass="69734">MALDAIADAPTLETDIVEGGREAATMQAQAQIQTGVTASKRHSINGAKPSAGEHHKYELVFIVFVKLVVLVLVFFVEFAAACSSYTSSGLTAATVPTPVSTSIAAVPTSLSAVPTPSVADPAVAPPPQSELASSSTTSSAAPLTTIGAGAGTPANNPQAPDAAESTSGVNVVPVGGNAGGPSRSGSGSTIAVAGGVVGGVAVISLVAFLIWFWRRRMLRKRRSTLLTPLSADPGFGRVRQGGYLIERDSIGPTPRSTKVKVALRAQYSRVRGRIARSGSIRSISSTNSGRSVDMNRGNSQFMDASPVADRGRKNSSALPLSDGDNASFKDRIMAVWSKLRGPKMRDPGWNENKNDIFAARGLGGSMKEKENPRTRPVTNKPDFLTLLNMDDNELDREAQRRRMSRTRGGSDSSVLGGLNLSFGQDPFSDVNAITSNSAKPAPFLVSGANNPFSDANAIPGPTYAPQPSSYVADIRRSRGQSVGTTIDLNQVMDLRVVNGVSRPPSGATARPGGYESTMYMRESAASFESFNTRRNKFRSDPFDLEPLSQGSSTFDRSAVASSTFSTVGSSSGGGRFDSTSGSIPIGHHQSGVGLGGRSAPGGDVIRKPVPAAHARENSLGSSKYTSGVSEGSMDDWSDPGPDVGPRAVYTGNNRRTSQGSVRMGYAL</sequence>
<protein>
    <submittedName>
        <fullName evidence="3">Uncharacterized protein</fullName>
    </submittedName>
</protein>
<feature type="compositionally biased region" description="Low complexity" evidence="1">
    <location>
        <begin position="132"/>
        <end position="141"/>
    </location>
</feature>
<evidence type="ECO:0000313" key="4">
    <source>
        <dbReference type="Proteomes" id="UP001430848"/>
    </source>
</evidence>
<dbReference type="EMBL" id="JAKNSF020000036">
    <property type="protein sequence ID" value="KAK7727870.1"/>
    <property type="molecule type" value="Genomic_DNA"/>
</dbReference>
<keyword evidence="2" id="KW-0812">Transmembrane</keyword>
<organism evidence="3 4">
    <name type="scientific">Diaporthe eres</name>
    <name type="common">Phomopsis oblonga</name>
    <dbReference type="NCBI Taxonomy" id="83184"/>
    <lineage>
        <taxon>Eukaryota</taxon>
        <taxon>Fungi</taxon>
        <taxon>Dikarya</taxon>
        <taxon>Ascomycota</taxon>
        <taxon>Pezizomycotina</taxon>
        <taxon>Sordariomycetes</taxon>
        <taxon>Sordariomycetidae</taxon>
        <taxon>Diaporthales</taxon>
        <taxon>Diaporthaceae</taxon>
        <taxon>Diaporthe</taxon>
        <taxon>Diaporthe eres species complex</taxon>
    </lineage>
</organism>
<evidence type="ECO:0000256" key="1">
    <source>
        <dbReference type="SAM" id="MobiDB-lite"/>
    </source>
</evidence>
<accession>A0ABR1P6U4</accession>
<gene>
    <name evidence="3" type="ORF">SLS63_006948</name>
</gene>
<keyword evidence="2" id="KW-1133">Transmembrane helix</keyword>
<name>A0ABR1P6U4_DIAER</name>
<feature type="region of interest" description="Disordered" evidence="1">
    <location>
        <begin position="115"/>
        <end position="186"/>
    </location>
</feature>
<feature type="transmembrane region" description="Helical" evidence="2">
    <location>
        <begin position="59"/>
        <end position="81"/>
    </location>
</feature>
<feature type="compositionally biased region" description="Polar residues" evidence="1">
    <location>
        <begin position="650"/>
        <end position="660"/>
    </location>
</feature>
<feature type="region of interest" description="Disordered" evidence="1">
    <location>
        <begin position="303"/>
        <end position="322"/>
    </location>
</feature>
<feature type="transmembrane region" description="Helical" evidence="2">
    <location>
        <begin position="190"/>
        <end position="213"/>
    </location>
</feature>
<proteinExistence type="predicted"/>
<feature type="region of interest" description="Disordered" evidence="1">
    <location>
        <begin position="563"/>
        <end position="667"/>
    </location>
</feature>
<comment type="caution">
    <text evidence="3">The sequence shown here is derived from an EMBL/GenBank/DDBJ whole genome shotgun (WGS) entry which is preliminary data.</text>
</comment>
<dbReference type="Proteomes" id="UP001430848">
    <property type="component" value="Unassembled WGS sequence"/>
</dbReference>
<reference evidence="3 4" key="1">
    <citation type="submission" date="2024-02" db="EMBL/GenBank/DDBJ databases">
        <title>De novo assembly and annotation of 12 fungi associated with fruit tree decline syndrome in Ontario, Canada.</title>
        <authorList>
            <person name="Sulman M."/>
            <person name="Ellouze W."/>
            <person name="Ilyukhin E."/>
        </authorList>
    </citation>
    <scope>NUCLEOTIDE SEQUENCE [LARGE SCALE GENOMIC DNA]</scope>
    <source>
        <strain evidence="3 4">M169</strain>
    </source>
</reference>
<evidence type="ECO:0000256" key="2">
    <source>
        <dbReference type="SAM" id="Phobius"/>
    </source>
</evidence>
<evidence type="ECO:0000313" key="3">
    <source>
        <dbReference type="EMBL" id="KAK7727870.1"/>
    </source>
</evidence>
<keyword evidence="4" id="KW-1185">Reference proteome</keyword>
<feature type="compositionally biased region" description="Polar residues" evidence="1">
    <location>
        <begin position="618"/>
        <end position="629"/>
    </location>
</feature>
<feature type="compositionally biased region" description="Low complexity" evidence="1">
    <location>
        <begin position="168"/>
        <end position="186"/>
    </location>
</feature>